<organism evidence="2">
    <name type="scientific">Spirodela intermedia</name>
    <name type="common">Intermediate duckweed</name>
    <dbReference type="NCBI Taxonomy" id="51605"/>
    <lineage>
        <taxon>Eukaryota</taxon>
        <taxon>Viridiplantae</taxon>
        <taxon>Streptophyta</taxon>
        <taxon>Embryophyta</taxon>
        <taxon>Tracheophyta</taxon>
        <taxon>Spermatophyta</taxon>
        <taxon>Magnoliopsida</taxon>
        <taxon>Liliopsida</taxon>
        <taxon>Araceae</taxon>
        <taxon>Lemnoideae</taxon>
        <taxon>Spirodela</taxon>
    </lineage>
</organism>
<dbReference type="Proteomes" id="UP001189122">
    <property type="component" value="Unassembled WGS sequence"/>
</dbReference>
<keyword evidence="3" id="KW-1185">Reference proteome</keyword>
<proteinExistence type="predicted"/>
<dbReference type="AlphaFoldDB" id="A0A7I8IEG3"/>
<evidence type="ECO:0000313" key="2">
    <source>
        <dbReference type="EMBL" id="CAA2616071.1"/>
    </source>
</evidence>
<evidence type="ECO:0000313" key="3">
    <source>
        <dbReference type="Proteomes" id="UP001189122"/>
    </source>
</evidence>
<protein>
    <submittedName>
        <fullName evidence="2">Uncharacterized protein</fullName>
    </submittedName>
</protein>
<sequence length="37" mass="3924">MRAFPPPSPRAPTPAHRPLCGGEPADLESHAWRGSSS</sequence>
<dbReference type="EMBL" id="LR743589">
    <property type="protein sequence ID" value="CAA2616071.1"/>
    <property type="molecule type" value="Genomic_DNA"/>
</dbReference>
<gene>
    <name evidence="2" type="ORF">SI7747_02002305</name>
</gene>
<feature type="region of interest" description="Disordered" evidence="1">
    <location>
        <begin position="1"/>
        <end position="37"/>
    </location>
</feature>
<name>A0A7I8IEG3_SPIIN</name>
<reference evidence="2 3" key="1">
    <citation type="submission" date="2019-12" db="EMBL/GenBank/DDBJ databases">
        <authorList>
            <person name="Scholz U."/>
            <person name="Mascher M."/>
            <person name="Fiebig A."/>
        </authorList>
    </citation>
    <scope>NUCLEOTIDE SEQUENCE</scope>
</reference>
<accession>A0A7I8IEG3</accession>
<evidence type="ECO:0000256" key="1">
    <source>
        <dbReference type="SAM" id="MobiDB-lite"/>
    </source>
</evidence>
<feature type="compositionally biased region" description="Pro residues" evidence="1">
    <location>
        <begin position="1"/>
        <end position="12"/>
    </location>
</feature>
<dbReference type="EMBL" id="CACRZD030000002">
    <property type="protein sequence ID" value="CAA6655765.1"/>
    <property type="molecule type" value="Genomic_DNA"/>
</dbReference>